<comment type="caution">
    <text evidence="3">The sequence shown here is derived from an EMBL/GenBank/DDBJ whole genome shotgun (WGS) entry which is preliminary data.</text>
</comment>
<reference evidence="3 4" key="1">
    <citation type="submission" date="2018-10" db="EMBL/GenBank/DDBJ databases">
        <title>Genomic Encyclopedia of Archaeal and Bacterial Type Strains, Phase II (KMG-II): from individual species to whole genera.</title>
        <authorList>
            <person name="Goeker M."/>
        </authorList>
    </citation>
    <scope>NUCLEOTIDE SEQUENCE [LARGE SCALE GENOMIC DNA]</scope>
    <source>
        <strain evidence="3 4">DSM 19727</strain>
    </source>
</reference>
<keyword evidence="2" id="KW-0812">Transmembrane</keyword>
<dbReference type="Proteomes" id="UP000280368">
    <property type="component" value="Unassembled WGS sequence"/>
</dbReference>
<evidence type="ECO:0000256" key="2">
    <source>
        <dbReference type="SAM" id="Phobius"/>
    </source>
</evidence>
<feature type="transmembrane region" description="Helical" evidence="2">
    <location>
        <begin position="656"/>
        <end position="674"/>
    </location>
</feature>
<keyword evidence="2" id="KW-1133">Transmembrane helix</keyword>
<keyword evidence="4" id="KW-1185">Reference proteome</keyword>
<protein>
    <submittedName>
        <fullName evidence="3">Uncharacterized protein</fullName>
    </submittedName>
</protein>
<sequence>MNENKAITYSLLAHIRNNGTLMKGPVDVFVPLIKRTLNQINNKGILKGESILEIQNEANQMYSIDFPIPVLKIILNQIANEVNIEGELNFTINKDNSFILKAFYFEDFEDKIQESKRDAENLEKIFIDFCKLKNIEVSNKTSIFDFIDKNKISISKYLSNHQVSNGLDYTIEAQFVEFFKKVPKVFDAVRRIYLGSIISSFLEYKTEDFKQDVELLFDTNFIISLIDLNTPESTHTCKKLIEVGKNLGFKLTILADTIEETKSLIKKKAENFTNTFLTRKINPEDLYNACERRNLSSSDLERIIDNLDDIVKSFDISIYSFTERLKKSAKDSLEYEKFKQIRGNHFSAIHDTIALLYVKEKRTKKIREFEKVNCWFVNNSSSHDSEDFKNFEKNNYEYQKETIRVDELLNILWLSNPRLNTNLENEDLIDIGLSSIVAHTLNDSLPKASIIRELDENIQKYRADVITDKDILNISSRISNRQIKNINEFNKLANTNSDEFQKKLKEESLIQEKEEKERIEKFDKLYERFEKEVNNLDKAKSNIKAKQFNLNEKEIQIENEKKQLAIDSDLNKDKIASLSKELEIEKKEKNDILNKLSAKNRDNFIAQEIKNWRRKSWNQLIFCTILIICGFIYLFYLSDWKIDNFEKTLNNYKSNIVITSLIALFGFVLNFFVLRNIRDKYYNHSNIKAFKELIEIPDELK</sequence>
<feature type="transmembrane region" description="Helical" evidence="2">
    <location>
        <begin position="617"/>
        <end position="636"/>
    </location>
</feature>
<gene>
    <name evidence="3" type="ORF">BC961_2540</name>
</gene>
<dbReference type="RefSeq" id="WP_121926109.1">
    <property type="nucleotide sequence ID" value="NZ_CBCSGA010000020.1"/>
</dbReference>
<evidence type="ECO:0000313" key="3">
    <source>
        <dbReference type="EMBL" id="RMA75180.1"/>
    </source>
</evidence>
<accession>A0A3L9ZSA5</accession>
<dbReference type="AlphaFoldDB" id="A0A3L9ZSA5"/>
<keyword evidence="1" id="KW-0175">Coiled coil</keyword>
<keyword evidence="2" id="KW-0472">Membrane</keyword>
<feature type="coiled-coil region" evidence="1">
    <location>
        <begin position="512"/>
        <end position="599"/>
    </location>
</feature>
<evidence type="ECO:0000256" key="1">
    <source>
        <dbReference type="SAM" id="Coils"/>
    </source>
</evidence>
<proteinExistence type="predicted"/>
<dbReference type="EMBL" id="REFH01000010">
    <property type="protein sequence ID" value="RMA75180.1"/>
    <property type="molecule type" value="Genomic_DNA"/>
</dbReference>
<evidence type="ECO:0000313" key="4">
    <source>
        <dbReference type="Proteomes" id="UP000280368"/>
    </source>
</evidence>
<dbReference type="OrthoDB" id="975864at2"/>
<name>A0A3L9ZSA5_9FLAO</name>
<organism evidence="3 4">
    <name type="scientific">Flavobacterium weaverense</name>
    <dbReference type="NCBI Taxonomy" id="271156"/>
    <lineage>
        <taxon>Bacteria</taxon>
        <taxon>Pseudomonadati</taxon>
        <taxon>Bacteroidota</taxon>
        <taxon>Flavobacteriia</taxon>
        <taxon>Flavobacteriales</taxon>
        <taxon>Flavobacteriaceae</taxon>
        <taxon>Flavobacterium</taxon>
    </lineage>
</organism>